<accession>A0A843AI01</accession>
<dbReference type="EMBL" id="JADIIN010000043">
    <property type="protein sequence ID" value="MBF4468776.1"/>
    <property type="molecule type" value="Genomic_DNA"/>
</dbReference>
<dbReference type="Proteomes" id="UP000658733">
    <property type="component" value="Unassembled WGS sequence"/>
</dbReference>
<dbReference type="RefSeq" id="WP_278522782.1">
    <property type="nucleotide sequence ID" value="NZ_JADIIN010000043.1"/>
</dbReference>
<proteinExistence type="predicted"/>
<dbReference type="AlphaFoldDB" id="A0A843AI01"/>
<evidence type="ECO:0000313" key="2">
    <source>
        <dbReference type="Proteomes" id="UP000658733"/>
    </source>
</evidence>
<comment type="caution">
    <text evidence="1">The sequence shown here is derived from an EMBL/GenBank/DDBJ whole genome shotgun (WGS) entry which is preliminary data.</text>
</comment>
<evidence type="ECO:0000313" key="1">
    <source>
        <dbReference type="EMBL" id="MBF4468776.1"/>
    </source>
</evidence>
<reference evidence="1" key="1">
    <citation type="submission" date="2020-10" db="EMBL/GenBank/DDBJ databases">
        <title>Dehalococcoides mccartyi of a TCE/Cr reducing biochatode.</title>
        <authorList>
            <person name="Matturro B."/>
        </authorList>
    </citation>
    <scope>NUCLEOTIDE SEQUENCE</scope>
    <source>
        <strain evidence="1">Bin4</strain>
    </source>
</reference>
<sequence>MSKSAMKERLTSIQVTKSVKDELDNLKEHGDTYNHVIKKLLKKYKKD</sequence>
<protein>
    <submittedName>
        <fullName evidence="1">Uncharacterized protein</fullName>
    </submittedName>
</protein>
<gene>
    <name evidence="1" type="ORF">ISP01_05160</name>
</gene>
<organism evidence="1 2">
    <name type="scientific">Methanobrevibacter arboriphilus</name>
    <dbReference type="NCBI Taxonomy" id="39441"/>
    <lineage>
        <taxon>Archaea</taxon>
        <taxon>Methanobacteriati</taxon>
        <taxon>Methanobacteriota</taxon>
        <taxon>Methanomada group</taxon>
        <taxon>Methanobacteria</taxon>
        <taxon>Methanobacteriales</taxon>
        <taxon>Methanobacteriaceae</taxon>
        <taxon>Methanobrevibacter</taxon>
    </lineage>
</organism>
<name>A0A843AI01_METAZ</name>